<reference evidence="2 3" key="1">
    <citation type="submission" date="2016-10" db="EMBL/GenBank/DDBJ databases">
        <authorList>
            <person name="de Groot N.N."/>
        </authorList>
    </citation>
    <scope>NUCLEOTIDE SEQUENCE [LARGE SCALE GENOMIC DNA]</scope>
    <source>
        <strain evidence="2 3">DSM 29316</strain>
    </source>
</reference>
<proteinExistence type="predicted"/>
<gene>
    <name evidence="2" type="ORF">SAMN05421688_0995</name>
</gene>
<accession>A0A1I0VVT1</accession>
<evidence type="ECO:0008006" key="4">
    <source>
        <dbReference type="Google" id="ProtNLM"/>
    </source>
</evidence>
<dbReference type="InterPro" id="IPR010607">
    <property type="entry name" value="DUF1194"/>
</dbReference>
<dbReference type="Pfam" id="PF06707">
    <property type="entry name" value="DUF1194"/>
    <property type="match status" value="1"/>
</dbReference>
<dbReference type="EMBL" id="FOJU01000001">
    <property type="protein sequence ID" value="SFA80000.1"/>
    <property type="molecule type" value="Genomic_DNA"/>
</dbReference>
<keyword evidence="3" id="KW-1185">Reference proteome</keyword>
<dbReference type="Proteomes" id="UP000198796">
    <property type="component" value="Unassembled WGS sequence"/>
</dbReference>
<evidence type="ECO:0000256" key="1">
    <source>
        <dbReference type="SAM" id="SignalP"/>
    </source>
</evidence>
<name>A0A1I0VVT1_9RHOB</name>
<feature type="signal peptide" evidence="1">
    <location>
        <begin position="1"/>
        <end position="21"/>
    </location>
</feature>
<dbReference type="SUPFAM" id="SSF53300">
    <property type="entry name" value="vWA-like"/>
    <property type="match status" value="1"/>
</dbReference>
<organism evidence="2 3">
    <name type="scientific">Poseidonocella pacifica</name>
    <dbReference type="NCBI Taxonomy" id="871651"/>
    <lineage>
        <taxon>Bacteria</taxon>
        <taxon>Pseudomonadati</taxon>
        <taxon>Pseudomonadota</taxon>
        <taxon>Alphaproteobacteria</taxon>
        <taxon>Rhodobacterales</taxon>
        <taxon>Roseobacteraceae</taxon>
        <taxon>Poseidonocella</taxon>
    </lineage>
</organism>
<dbReference type="RefSeq" id="WP_245752486.1">
    <property type="nucleotide sequence ID" value="NZ_FOJU01000001.1"/>
</dbReference>
<evidence type="ECO:0000313" key="3">
    <source>
        <dbReference type="Proteomes" id="UP000198796"/>
    </source>
</evidence>
<evidence type="ECO:0000313" key="2">
    <source>
        <dbReference type="EMBL" id="SFA80000.1"/>
    </source>
</evidence>
<sequence>MAGVRAILLAALIPFCGQAAAECRLALALGMDVSGSVDDVEYRQQLDGLANALMSDAVRGALLAIPGRPVRITAYEWSGPGAMRILLPWTEIDGAVTLAQAAGQIRQIERREFPPETALGRALEIGGGFLAEQPCDRRTLDISGDGPSNAGPHPRSVTLRGVTVNGLVIGGGAGDLAGYYRAYVTQGPNSFVEIAENFADYEAAMRFKLLREIGGLAVAAVATTEDTPSRSQGDQ</sequence>
<protein>
    <recommendedName>
        <fullName evidence="4">VWFA domain-containing protein</fullName>
    </recommendedName>
</protein>
<keyword evidence="1" id="KW-0732">Signal</keyword>
<dbReference type="AlphaFoldDB" id="A0A1I0VVT1"/>
<feature type="chain" id="PRO_5011623531" description="VWFA domain-containing protein" evidence="1">
    <location>
        <begin position="22"/>
        <end position="235"/>
    </location>
</feature>
<dbReference type="STRING" id="871651.SAMN05421688_0995"/>
<dbReference type="InterPro" id="IPR036465">
    <property type="entry name" value="vWFA_dom_sf"/>
</dbReference>